<protein>
    <submittedName>
        <fullName evidence="1">Uncharacterized protein</fullName>
    </submittedName>
</protein>
<dbReference type="AlphaFoldDB" id="X1P595"/>
<name>X1P595_9ZZZZ</name>
<sequence length="133" mass="15339">MKAVKALVQGKSVAEFRAIMLDRPASKREAVERAIVELDRRLVGVHKYGHKHGVTPWYIEKRAELQKKRYSLEPCAVTTAGCLIDLDREDTERTARTLAARKTNQARWRLEHRGGISWHGENGRLRKNRKPRS</sequence>
<comment type="caution">
    <text evidence="1">The sequence shown here is derived from an EMBL/GenBank/DDBJ whole genome shotgun (WGS) entry which is preliminary data.</text>
</comment>
<accession>X1P595</accession>
<organism evidence="1">
    <name type="scientific">marine sediment metagenome</name>
    <dbReference type="NCBI Taxonomy" id="412755"/>
    <lineage>
        <taxon>unclassified sequences</taxon>
        <taxon>metagenomes</taxon>
        <taxon>ecological metagenomes</taxon>
    </lineage>
</organism>
<gene>
    <name evidence="1" type="ORF">S06H3_35833</name>
</gene>
<evidence type="ECO:0000313" key="1">
    <source>
        <dbReference type="EMBL" id="GAI26094.1"/>
    </source>
</evidence>
<reference evidence="1" key="1">
    <citation type="journal article" date="2014" name="Front. Microbiol.">
        <title>High frequency of phylogenetically diverse reductive dehalogenase-homologous genes in deep subseafloor sedimentary metagenomes.</title>
        <authorList>
            <person name="Kawai M."/>
            <person name="Futagami T."/>
            <person name="Toyoda A."/>
            <person name="Takaki Y."/>
            <person name="Nishi S."/>
            <person name="Hori S."/>
            <person name="Arai W."/>
            <person name="Tsubouchi T."/>
            <person name="Morono Y."/>
            <person name="Uchiyama I."/>
            <person name="Ito T."/>
            <person name="Fujiyama A."/>
            <person name="Inagaki F."/>
            <person name="Takami H."/>
        </authorList>
    </citation>
    <scope>NUCLEOTIDE SEQUENCE</scope>
    <source>
        <strain evidence="1">Expedition CK06-06</strain>
    </source>
</reference>
<dbReference type="EMBL" id="BARV01021650">
    <property type="protein sequence ID" value="GAI26094.1"/>
    <property type="molecule type" value="Genomic_DNA"/>
</dbReference>
<proteinExistence type="predicted"/>